<protein>
    <submittedName>
        <fullName evidence="2">Uncharacterized protein</fullName>
    </submittedName>
</protein>
<evidence type="ECO:0000313" key="3">
    <source>
        <dbReference type="Proteomes" id="UP000289857"/>
    </source>
</evidence>
<organism evidence="2 3">
    <name type="scientific">Flavobacterium stagni</name>
    <dbReference type="NCBI Taxonomy" id="2506421"/>
    <lineage>
        <taxon>Bacteria</taxon>
        <taxon>Pseudomonadati</taxon>
        <taxon>Bacteroidota</taxon>
        <taxon>Flavobacteriia</taxon>
        <taxon>Flavobacteriales</taxon>
        <taxon>Flavobacteriaceae</taxon>
        <taxon>Flavobacterium</taxon>
    </lineage>
</organism>
<comment type="caution">
    <text evidence="2">The sequence shown here is derived from an EMBL/GenBank/DDBJ whole genome shotgun (WGS) entry which is preliminary data.</text>
</comment>
<dbReference type="Proteomes" id="UP000289857">
    <property type="component" value="Unassembled WGS sequence"/>
</dbReference>
<accession>A0A4V1N2U5</accession>
<dbReference type="RefSeq" id="WP_129460923.1">
    <property type="nucleotide sequence ID" value="NZ_SBKN01000002.1"/>
</dbReference>
<dbReference type="AlphaFoldDB" id="A0A4V1N2U5"/>
<feature type="chain" id="PRO_5021012266" evidence="1">
    <location>
        <begin position="22"/>
        <end position="131"/>
    </location>
</feature>
<proteinExistence type="predicted"/>
<sequence length="131" mass="14796">MKFVKFIIAAVAFLAVQTISAQSVTSKWTQLHEYHELLSKTFHPAENGNFTAIKNSHDYLVQKAEALDVATMPADLKTPVVVENVAVLKKLTKKLSELITNKAPDVEILRTFQNVHDVFHKIEKECEHPTK</sequence>
<name>A0A4V1N2U5_9FLAO</name>
<keyword evidence="3" id="KW-1185">Reference proteome</keyword>
<dbReference type="OrthoDB" id="666901at2"/>
<evidence type="ECO:0000256" key="1">
    <source>
        <dbReference type="SAM" id="SignalP"/>
    </source>
</evidence>
<feature type="signal peptide" evidence="1">
    <location>
        <begin position="1"/>
        <end position="21"/>
    </location>
</feature>
<reference evidence="3" key="1">
    <citation type="submission" date="2019-01" db="EMBL/GenBank/DDBJ databases">
        <title>Cytophagaceae bacterium strain CAR-16.</title>
        <authorList>
            <person name="Chen W.-M."/>
        </authorList>
    </citation>
    <scope>NUCLEOTIDE SEQUENCE [LARGE SCALE GENOMIC DNA]</scope>
    <source>
        <strain evidence="3">WWJ-16</strain>
    </source>
</reference>
<keyword evidence="1" id="KW-0732">Signal</keyword>
<evidence type="ECO:0000313" key="2">
    <source>
        <dbReference type="EMBL" id="RXR23444.1"/>
    </source>
</evidence>
<gene>
    <name evidence="2" type="ORF">EQG61_05605</name>
</gene>
<dbReference type="EMBL" id="SBKN01000002">
    <property type="protein sequence ID" value="RXR23444.1"/>
    <property type="molecule type" value="Genomic_DNA"/>
</dbReference>